<dbReference type="Pfam" id="PF05649">
    <property type="entry name" value="Peptidase_M13_N"/>
    <property type="match status" value="1"/>
</dbReference>
<dbReference type="GO" id="GO:0016485">
    <property type="term" value="P:protein processing"/>
    <property type="evidence" value="ECO:0007669"/>
    <property type="project" value="TreeGrafter"/>
</dbReference>
<dbReference type="PRINTS" id="PR00786">
    <property type="entry name" value="NEPRILYSIN"/>
</dbReference>
<dbReference type="EMBL" id="CP047491">
    <property type="protein sequence ID" value="QHQ38299.1"/>
    <property type="molecule type" value="Genomic_DNA"/>
</dbReference>
<dbReference type="CDD" id="cd08662">
    <property type="entry name" value="M13"/>
    <property type="match status" value="1"/>
</dbReference>
<sequence length="696" mass="78050">MKKLLLPLAIAGIISGTALTGCSQSESPKADTTQTSTSAAEASAIQVAELGSGIDLSAMDTSVRPQDDFYSFVNGKWMETTEIPADKSRWGGFSILRDKATEEVKALIMEAGDHADSTGAKQIGDLYNSFMNEELIEKKGLNAISGELAKVDAIQSQKDLTDFFAYADTVGYDAPFGGTIYQDLKQVENYITFMWQAGLGLPDRDYYFDDSEKGQKLQQAYRDYLVEMQQIAGLENAEEFADKLFNLEKSLAEHHRTRVENRDPDKYYNKRTVAELKEMMPAVDWDSYLQKAHLEKAEEFIVGQPEYLEAANDIIADTELDTWKRYLKIKVLSAAAPYMHSEIAQANFDFYGTTIRGTKEMEPRWKRAVQFVNGSVGELVGQRYVEKYFPPEAKARMVKLVDNLKAAYKESIESLAWMSEDTKKEALTKLANFTTKIGYPDKWRDYSDLQVSADDLVGNALAATLFETMHERDKLGKPLDRGEWGMSPQTVNAYYNPAMNEIVFPAAILQPPFFNMNAEDAVNYGGIGGVIGHEIGHGFDDKGSKFDGKGYLNNWWTDSDRANFEGLTNKLVAQYNGFEPLEDEHVNGELTLGENIGDLSGLGIAYKAYKMSLNGEEAPVLDGFNGDQRVFLGWAQVWRSKMREEALSERLKTDPHSPAEYRVQGVLPNIDAFYSAFDVKEGDGMYLPEEERVVIW</sequence>
<reference evidence="11 14" key="2">
    <citation type="submission" date="2020-08" db="EMBL/GenBank/DDBJ databases">
        <title>Genomic Encyclopedia of Type Strains, Phase IV (KMG-IV): sequencing the most valuable type-strain genomes for metagenomic binning, comparative biology and taxonomic classification.</title>
        <authorList>
            <person name="Goeker M."/>
        </authorList>
    </citation>
    <scope>NUCLEOTIDE SEQUENCE [LARGE SCALE GENOMIC DNA]</scope>
    <source>
        <strain evidence="11 14">DSM 11525</strain>
    </source>
</reference>
<keyword evidence="7" id="KW-0482">Metalloprotease</keyword>
<dbReference type="PROSITE" id="PS51885">
    <property type="entry name" value="NEPRILYSIN"/>
    <property type="match status" value="1"/>
</dbReference>
<dbReference type="GO" id="GO:0004222">
    <property type="term" value="F:metalloendopeptidase activity"/>
    <property type="evidence" value="ECO:0007669"/>
    <property type="project" value="UniProtKB-EC"/>
</dbReference>
<evidence type="ECO:0000256" key="6">
    <source>
        <dbReference type="ARBA" id="ARBA00022833"/>
    </source>
</evidence>
<keyword evidence="13" id="KW-1185">Reference proteome</keyword>
<dbReference type="EC" id="3.4.24.71" evidence="11"/>
<dbReference type="SUPFAM" id="SSF55486">
    <property type="entry name" value="Metalloproteases ('zincins'), catalytic domain"/>
    <property type="match status" value="1"/>
</dbReference>
<dbReference type="PANTHER" id="PTHR11733:SF167">
    <property type="entry name" value="FI17812P1-RELATED"/>
    <property type="match status" value="1"/>
</dbReference>
<dbReference type="Gene3D" id="3.40.390.10">
    <property type="entry name" value="Collagenase (Catalytic Domain)"/>
    <property type="match status" value="1"/>
</dbReference>
<evidence type="ECO:0000256" key="8">
    <source>
        <dbReference type="SAM" id="SignalP"/>
    </source>
</evidence>
<evidence type="ECO:0000313" key="11">
    <source>
        <dbReference type="EMBL" id="MBB5212915.1"/>
    </source>
</evidence>
<evidence type="ECO:0000256" key="2">
    <source>
        <dbReference type="ARBA" id="ARBA00007357"/>
    </source>
</evidence>
<dbReference type="InterPro" id="IPR024079">
    <property type="entry name" value="MetalloPept_cat_dom_sf"/>
</dbReference>
<dbReference type="GO" id="GO:0046872">
    <property type="term" value="F:metal ion binding"/>
    <property type="evidence" value="ECO:0007669"/>
    <property type="project" value="UniProtKB-KW"/>
</dbReference>
<dbReference type="PROSITE" id="PS51257">
    <property type="entry name" value="PROKAR_LIPOPROTEIN"/>
    <property type="match status" value="1"/>
</dbReference>
<proteinExistence type="inferred from homology"/>
<evidence type="ECO:0000313" key="14">
    <source>
        <dbReference type="Proteomes" id="UP000563601"/>
    </source>
</evidence>
<evidence type="ECO:0000259" key="9">
    <source>
        <dbReference type="Pfam" id="PF01431"/>
    </source>
</evidence>
<protein>
    <submittedName>
        <fullName evidence="11">Endothelin-converting enzyme/putative endopeptidase</fullName>
        <ecNumber evidence="11">3.4.24.-</ecNumber>
        <ecNumber evidence="11">3.4.24.71</ecNumber>
    </submittedName>
    <submittedName>
        <fullName evidence="12">Peptidase M13</fullName>
    </submittedName>
</protein>
<evidence type="ECO:0000256" key="5">
    <source>
        <dbReference type="ARBA" id="ARBA00022801"/>
    </source>
</evidence>
<keyword evidence="6" id="KW-0862">Zinc</keyword>
<name>A0A6P1TAK0_9GAMM</name>
<evidence type="ECO:0000256" key="3">
    <source>
        <dbReference type="ARBA" id="ARBA00022670"/>
    </source>
</evidence>
<comment type="cofactor">
    <cofactor evidence="1">
        <name>Zn(2+)</name>
        <dbReference type="ChEBI" id="CHEBI:29105"/>
    </cofactor>
</comment>
<dbReference type="EC" id="3.4.24.-" evidence="11"/>
<dbReference type="Proteomes" id="UP000464675">
    <property type="component" value="Chromosome"/>
</dbReference>
<feature type="domain" description="Peptidase M13 C-terminal" evidence="9">
    <location>
        <begin position="492"/>
        <end position="693"/>
    </location>
</feature>
<dbReference type="RefSeq" id="WP_161857634.1">
    <property type="nucleotide sequence ID" value="NZ_CP047491.1"/>
</dbReference>
<keyword evidence="3" id="KW-0645">Protease</keyword>
<evidence type="ECO:0000256" key="4">
    <source>
        <dbReference type="ARBA" id="ARBA00022723"/>
    </source>
</evidence>
<dbReference type="PANTHER" id="PTHR11733">
    <property type="entry name" value="ZINC METALLOPROTEASE FAMILY M13 NEPRILYSIN-RELATED"/>
    <property type="match status" value="1"/>
</dbReference>
<accession>A0A6P1TAK0</accession>
<organism evidence="11 14">
    <name type="scientific">Microbulbifer hydrolyticus</name>
    <dbReference type="NCBI Taxonomy" id="48074"/>
    <lineage>
        <taxon>Bacteria</taxon>
        <taxon>Pseudomonadati</taxon>
        <taxon>Pseudomonadota</taxon>
        <taxon>Gammaproteobacteria</taxon>
        <taxon>Cellvibrionales</taxon>
        <taxon>Microbulbiferaceae</taxon>
        <taxon>Microbulbifer</taxon>
    </lineage>
</organism>
<dbReference type="Proteomes" id="UP000563601">
    <property type="component" value="Unassembled WGS sequence"/>
</dbReference>
<dbReference type="GO" id="GO:0005886">
    <property type="term" value="C:plasma membrane"/>
    <property type="evidence" value="ECO:0007669"/>
    <property type="project" value="TreeGrafter"/>
</dbReference>
<feature type="chain" id="PRO_5044645597" evidence="8">
    <location>
        <begin position="21"/>
        <end position="696"/>
    </location>
</feature>
<evidence type="ECO:0000259" key="10">
    <source>
        <dbReference type="Pfam" id="PF05649"/>
    </source>
</evidence>
<dbReference type="Pfam" id="PF01431">
    <property type="entry name" value="Peptidase_M13"/>
    <property type="match status" value="1"/>
</dbReference>
<feature type="signal peptide" evidence="8">
    <location>
        <begin position="1"/>
        <end position="20"/>
    </location>
</feature>
<gene>
    <name evidence="12" type="ORF">GTQ55_04370</name>
    <name evidence="11" type="ORF">HNQ53_003156</name>
</gene>
<dbReference type="OrthoDB" id="9775677at2"/>
<dbReference type="AlphaFoldDB" id="A0A6P1TAK0"/>
<dbReference type="InterPro" id="IPR000718">
    <property type="entry name" value="Peptidase_M13"/>
</dbReference>
<dbReference type="EMBL" id="JACHHR010000004">
    <property type="protein sequence ID" value="MBB5212915.1"/>
    <property type="molecule type" value="Genomic_DNA"/>
</dbReference>
<evidence type="ECO:0000313" key="13">
    <source>
        <dbReference type="Proteomes" id="UP000464675"/>
    </source>
</evidence>
<keyword evidence="4" id="KW-0479">Metal-binding</keyword>
<keyword evidence="5 11" id="KW-0378">Hydrolase</keyword>
<comment type="similarity">
    <text evidence="2">Belongs to the peptidase M13 family.</text>
</comment>
<dbReference type="Gene3D" id="1.10.1380.10">
    <property type="entry name" value="Neutral endopeptidase , domain2"/>
    <property type="match status" value="1"/>
</dbReference>
<feature type="domain" description="Peptidase M13 N-terminal" evidence="10">
    <location>
        <begin position="65"/>
        <end position="440"/>
    </location>
</feature>
<reference evidence="12 13" key="1">
    <citation type="submission" date="2020-01" db="EMBL/GenBank/DDBJ databases">
        <title>The possibility of degradation of plastic by Microbulbifer hydrolyticus IRE-31.</title>
        <authorList>
            <person name="Liu L."/>
        </authorList>
    </citation>
    <scope>NUCLEOTIDE SEQUENCE [LARGE SCALE GENOMIC DNA]</scope>
    <source>
        <strain evidence="12 13">IRE-31</strain>
    </source>
</reference>
<evidence type="ECO:0000256" key="1">
    <source>
        <dbReference type="ARBA" id="ARBA00001947"/>
    </source>
</evidence>
<dbReference type="InterPro" id="IPR018497">
    <property type="entry name" value="Peptidase_M13_C"/>
</dbReference>
<keyword evidence="8" id="KW-0732">Signal</keyword>
<evidence type="ECO:0000256" key="7">
    <source>
        <dbReference type="ARBA" id="ARBA00023049"/>
    </source>
</evidence>
<dbReference type="InterPro" id="IPR042089">
    <property type="entry name" value="Peptidase_M13_dom_2"/>
</dbReference>
<dbReference type="InterPro" id="IPR008753">
    <property type="entry name" value="Peptidase_M13_N"/>
</dbReference>
<evidence type="ECO:0000313" key="12">
    <source>
        <dbReference type="EMBL" id="QHQ38299.1"/>
    </source>
</evidence>